<dbReference type="RefSeq" id="XP_002951475.1">
    <property type="nucleotide sequence ID" value="XM_002951429.1"/>
</dbReference>
<evidence type="ECO:0000313" key="3">
    <source>
        <dbReference type="EMBL" id="EFJ47286.1"/>
    </source>
</evidence>
<feature type="compositionally biased region" description="Pro residues" evidence="2">
    <location>
        <begin position="167"/>
        <end position="176"/>
    </location>
</feature>
<dbReference type="GeneID" id="9615657"/>
<dbReference type="Proteomes" id="UP000001058">
    <property type="component" value="Unassembled WGS sequence"/>
</dbReference>
<dbReference type="GO" id="GO:0051082">
    <property type="term" value="F:unfolded protein binding"/>
    <property type="evidence" value="ECO:0007669"/>
    <property type="project" value="TreeGrafter"/>
</dbReference>
<dbReference type="InParanoid" id="D8TYW2"/>
<organism evidence="4">
    <name type="scientific">Volvox carteri f. nagariensis</name>
    <dbReference type="NCBI Taxonomy" id="3068"/>
    <lineage>
        <taxon>Eukaryota</taxon>
        <taxon>Viridiplantae</taxon>
        <taxon>Chlorophyta</taxon>
        <taxon>core chlorophytes</taxon>
        <taxon>Chlorophyceae</taxon>
        <taxon>CS clade</taxon>
        <taxon>Chlamydomonadales</taxon>
        <taxon>Volvocaceae</taxon>
        <taxon>Volvox</taxon>
    </lineage>
</organism>
<dbReference type="AlphaFoldDB" id="D8TYW2"/>
<feature type="region of interest" description="Disordered" evidence="2">
    <location>
        <begin position="241"/>
        <end position="311"/>
    </location>
</feature>
<name>D8TYW2_VOLCA</name>
<feature type="compositionally biased region" description="Gly residues" evidence="2">
    <location>
        <begin position="262"/>
        <end position="271"/>
    </location>
</feature>
<dbReference type="OrthoDB" id="408631at2759"/>
<dbReference type="STRING" id="3068.D8TYW2"/>
<sequence length="311" mass="31357">MSASDVLDSDIRTIDLECAEREFVAAMDSIQEYMQLQAKLQGQLKQGLLSLARAKYSMGPIGQAQYDMDMKASVRVGVFPGAVGKPQFCSFYEASTFLLQRGPATAGRGAGSATSAPGGSVAGNLTESSNGGAAAAAAAAAETSRGGREGTVLQGGSSGVSTAAAVAPPPPAPPPAGDFNAAVVDELSDFSDDDEEEEGEEEGGLREAIEFLRGMRMQAVEASGDGGCGDGDVGFSGCGGGGGGGAAGQQRPLGRRRRGGRRGGGGGGGGARDPLHWFGVLVPPAMKEAQAQFSEGESEEGITPSPNTHPE</sequence>
<dbReference type="Pfam" id="PF21730">
    <property type="entry name" value="Vma22_CCDC115"/>
    <property type="match status" value="1"/>
</dbReference>
<gene>
    <name evidence="3" type="ORF">VOLCADRAFT_92018</name>
</gene>
<proteinExistence type="predicted"/>
<reference evidence="3 4" key="1">
    <citation type="journal article" date="2010" name="Science">
        <title>Genomic analysis of organismal complexity in the multicellular green alga Volvox carteri.</title>
        <authorList>
            <person name="Prochnik S.E."/>
            <person name="Umen J."/>
            <person name="Nedelcu A.M."/>
            <person name="Hallmann A."/>
            <person name="Miller S.M."/>
            <person name="Nishii I."/>
            <person name="Ferris P."/>
            <person name="Kuo A."/>
            <person name="Mitros T."/>
            <person name="Fritz-Laylin L.K."/>
            <person name="Hellsten U."/>
            <person name="Chapman J."/>
            <person name="Simakov O."/>
            <person name="Rensing S.A."/>
            <person name="Terry A."/>
            <person name="Pangilinan J."/>
            <person name="Kapitonov V."/>
            <person name="Jurka J."/>
            <person name="Salamov A."/>
            <person name="Shapiro H."/>
            <person name="Schmutz J."/>
            <person name="Grimwood J."/>
            <person name="Lindquist E."/>
            <person name="Lucas S."/>
            <person name="Grigoriev I.V."/>
            <person name="Schmitt R."/>
            <person name="Kirk D."/>
            <person name="Rokhsar D.S."/>
        </authorList>
    </citation>
    <scope>NUCLEOTIDE SEQUENCE [LARGE SCALE GENOMIC DNA]</scope>
    <source>
        <strain evidence="4">f. Nagariensis / Eve</strain>
    </source>
</reference>
<evidence type="ECO:0000256" key="2">
    <source>
        <dbReference type="SAM" id="MobiDB-lite"/>
    </source>
</evidence>
<protein>
    <recommendedName>
        <fullName evidence="1">Vacuolar ATPase assembly protein VMA22</fullName>
    </recommendedName>
</protein>
<dbReference type="PANTHER" id="PTHR31996:SF2">
    <property type="entry name" value="COILED-COIL DOMAIN-CONTAINING PROTEIN 115"/>
    <property type="match status" value="1"/>
</dbReference>
<keyword evidence="4" id="KW-1185">Reference proteome</keyword>
<feature type="compositionally biased region" description="Low complexity" evidence="2">
    <location>
        <begin position="104"/>
        <end position="123"/>
    </location>
</feature>
<evidence type="ECO:0000313" key="4">
    <source>
        <dbReference type="Proteomes" id="UP000001058"/>
    </source>
</evidence>
<feature type="region of interest" description="Disordered" evidence="2">
    <location>
        <begin position="104"/>
        <end position="180"/>
    </location>
</feature>
<dbReference type="InterPro" id="IPR040357">
    <property type="entry name" value="Vma22/CCDC115"/>
</dbReference>
<dbReference type="PANTHER" id="PTHR31996">
    <property type="entry name" value="COILED-COIL DOMAIN-CONTAINING PROTEIN 115"/>
    <property type="match status" value="1"/>
</dbReference>
<accession>D8TYW2</accession>
<dbReference type="KEGG" id="vcn:VOLCADRAFT_92018"/>
<dbReference type="EMBL" id="GL378345">
    <property type="protein sequence ID" value="EFJ47286.1"/>
    <property type="molecule type" value="Genomic_DNA"/>
</dbReference>
<evidence type="ECO:0000256" key="1">
    <source>
        <dbReference type="ARBA" id="ARBA00093634"/>
    </source>
</evidence>
<dbReference type="GO" id="GO:0070072">
    <property type="term" value="P:vacuolar proton-transporting V-type ATPase complex assembly"/>
    <property type="evidence" value="ECO:0007669"/>
    <property type="project" value="InterPro"/>
</dbReference>